<dbReference type="PANTHER" id="PTHR42747:SF3">
    <property type="entry name" value="NITRONATE MONOOXYGENASE-RELATED"/>
    <property type="match status" value="1"/>
</dbReference>
<dbReference type="GO" id="GO:0004497">
    <property type="term" value="F:monooxygenase activity"/>
    <property type="evidence" value="ECO:0007669"/>
    <property type="project" value="UniProtKB-KW"/>
</dbReference>
<dbReference type="EMBL" id="CP101751">
    <property type="protein sequence ID" value="UUC45066.1"/>
    <property type="molecule type" value="Genomic_DNA"/>
</dbReference>
<proteinExistence type="inferred from homology"/>
<keyword evidence="7 10" id="KW-0503">Monooxygenase</keyword>
<organism evidence="10 11">
    <name type="scientific">Flavobacterium cerinum</name>
    <dbReference type="NCBI Taxonomy" id="2502784"/>
    <lineage>
        <taxon>Bacteria</taxon>
        <taxon>Pseudomonadati</taxon>
        <taxon>Bacteroidota</taxon>
        <taxon>Flavobacteriia</taxon>
        <taxon>Flavobacteriales</taxon>
        <taxon>Flavobacteriaceae</taxon>
        <taxon>Flavobacterium</taxon>
    </lineage>
</organism>
<evidence type="ECO:0000256" key="7">
    <source>
        <dbReference type="ARBA" id="ARBA00023033"/>
    </source>
</evidence>
<name>A0ABY5IUC3_9FLAO</name>
<dbReference type="Proteomes" id="UP001059844">
    <property type="component" value="Chromosome"/>
</dbReference>
<protein>
    <recommendedName>
        <fullName evidence="8">Propionate 3-nitronate monooxygenase</fullName>
    </recommendedName>
</protein>
<comment type="catalytic activity">
    <reaction evidence="9">
        <text>3 propionate 3-nitronate + 3 O2 + H2O = 3 3-oxopropanoate + 2 nitrate + nitrite + H2O2 + 3 H(+)</text>
        <dbReference type="Rhea" id="RHEA:57332"/>
        <dbReference type="ChEBI" id="CHEBI:15377"/>
        <dbReference type="ChEBI" id="CHEBI:15378"/>
        <dbReference type="ChEBI" id="CHEBI:15379"/>
        <dbReference type="ChEBI" id="CHEBI:16240"/>
        <dbReference type="ChEBI" id="CHEBI:16301"/>
        <dbReference type="ChEBI" id="CHEBI:17632"/>
        <dbReference type="ChEBI" id="CHEBI:33190"/>
        <dbReference type="ChEBI" id="CHEBI:136067"/>
    </reaction>
</comment>
<keyword evidence="11" id="KW-1185">Reference proteome</keyword>
<keyword evidence="4" id="KW-0285">Flavoprotein</keyword>
<evidence type="ECO:0000256" key="8">
    <source>
        <dbReference type="ARBA" id="ARBA00031155"/>
    </source>
</evidence>
<evidence type="ECO:0000313" key="11">
    <source>
        <dbReference type="Proteomes" id="UP001059844"/>
    </source>
</evidence>
<keyword evidence="5" id="KW-0288">FMN</keyword>
<sequence>MTRNHLITEKLQIRYPIVQAPMLGVTTPEMVAAIANEGGLGSLPVGGLSPEKTTELIRKTKQLTSYPFAVNLFAHTIPDITIAEAQQMQEYLSELGRKNGLEFPAQSIEKLVFYSYKSQIDILIAEQIPIVSFTFGIPDDESLLKLKANGILLIGTATCLEEALILDKKNIDIITAQGIEAGGHRGTFLDTIPLPQVSVMALVPQIVGRINKPVLASGAINDGNTIRAALAMGASGVQIGTAFIASSESMAIPTYKQAVLNAKDTDSTLTRTFSGRWARGLQNQFMSALDHSGLTPLPYPIQNSLTTPLRQVAQQHNNNNFTNMWSGQSAPKIQLPDCAAIFRELVRQTEIKNT</sequence>
<dbReference type="Pfam" id="PF03060">
    <property type="entry name" value="NMO"/>
    <property type="match status" value="1"/>
</dbReference>
<dbReference type="RefSeq" id="WP_256550755.1">
    <property type="nucleotide sequence ID" value="NZ_CP101751.1"/>
</dbReference>
<evidence type="ECO:0000256" key="3">
    <source>
        <dbReference type="ARBA" id="ARBA00022575"/>
    </source>
</evidence>
<keyword evidence="3" id="KW-0216">Detoxification</keyword>
<evidence type="ECO:0000256" key="9">
    <source>
        <dbReference type="ARBA" id="ARBA00049401"/>
    </source>
</evidence>
<comment type="cofactor">
    <cofactor evidence="1">
        <name>FMN</name>
        <dbReference type="ChEBI" id="CHEBI:58210"/>
    </cofactor>
</comment>
<evidence type="ECO:0000313" key="10">
    <source>
        <dbReference type="EMBL" id="UUC45066.1"/>
    </source>
</evidence>
<gene>
    <name evidence="10" type="ORF">NOX80_15730</name>
</gene>
<evidence type="ECO:0000256" key="4">
    <source>
        <dbReference type="ARBA" id="ARBA00022630"/>
    </source>
</evidence>
<evidence type="ECO:0000256" key="5">
    <source>
        <dbReference type="ARBA" id="ARBA00022643"/>
    </source>
</evidence>
<reference evidence="10" key="1">
    <citation type="submission" date="2022-07" db="EMBL/GenBank/DDBJ databases">
        <title>Isolation, identification, and degradation of a PFOSA degrading strain from sewage treatment plant.</title>
        <authorList>
            <person name="Zhang L."/>
            <person name="Huo Y."/>
        </authorList>
    </citation>
    <scope>NUCLEOTIDE SEQUENCE</scope>
    <source>
        <strain evidence="10">C1</strain>
    </source>
</reference>
<comment type="similarity">
    <text evidence="2">Belongs to the nitronate monooxygenase family. NMO class I subfamily.</text>
</comment>
<dbReference type="InterPro" id="IPR004136">
    <property type="entry name" value="NMO"/>
</dbReference>
<dbReference type="Gene3D" id="3.20.20.70">
    <property type="entry name" value="Aldolase class I"/>
    <property type="match status" value="1"/>
</dbReference>
<keyword evidence="6" id="KW-0560">Oxidoreductase</keyword>
<evidence type="ECO:0000256" key="2">
    <source>
        <dbReference type="ARBA" id="ARBA00009881"/>
    </source>
</evidence>
<dbReference type="CDD" id="cd04730">
    <property type="entry name" value="NPD_like"/>
    <property type="match status" value="1"/>
</dbReference>
<dbReference type="PANTHER" id="PTHR42747">
    <property type="entry name" value="NITRONATE MONOOXYGENASE-RELATED"/>
    <property type="match status" value="1"/>
</dbReference>
<dbReference type="InterPro" id="IPR013785">
    <property type="entry name" value="Aldolase_TIM"/>
</dbReference>
<evidence type="ECO:0000256" key="1">
    <source>
        <dbReference type="ARBA" id="ARBA00001917"/>
    </source>
</evidence>
<evidence type="ECO:0000256" key="6">
    <source>
        <dbReference type="ARBA" id="ARBA00023002"/>
    </source>
</evidence>
<dbReference type="SUPFAM" id="SSF51412">
    <property type="entry name" value="Inosine monophosphate dehydrogenase (IMPDH)"/>
    <property type="match status" value="1"/>
</dbReference>
<accession>A0ABY5IUC3</accession>